<dbReference type="RefSeq" id="WP_143183759.1">
    <property type="nucleotide sequence ID" value="NZ_FQYR01000004.1"/>
</dbReference>
<feature type="chain" id="PRO_5012861632" evidence="2">
    <location>
        <begin position="26"/>
        <end position="202"/>
    </location>
</feature>
<dbReference type="OrthoDB" id="192120at2"/>
<dbReference type="Proteomes" id="UP000184510">
    <property type="component" value="Unassembled WGS sequence"/>
</dbReference>
<dbReference type="InParanoid" id="A0A1M6KMP4"/>
<evidence type="ECO:0000256" key="1">
    <source>
        <dbReference type="SAM" id="MobiDB-lite"/>
    </source>
</evidence>
<evidence type="ECO:0000313" key="4">
    <source>
        <dbReference type="Proteomes" id="UP000184510"/>
    </source>
</evidence>
<evidence type="ECO:0000256" key="2">
    <source>
        <dbReference type="SAM" id="SignalP"/>
    </source>
</evidence>
<evidence type="ECO:0000313" key="3">
    <source>
        <dbReference type="EMBL" id="SHJ60298.1"/>
    </source>
</evidence>
<sequence length="202" mass="23304">MTTILRTMLCMAAALACTLPAASFAQQKTVNKGKLVRIIRNPDGSFTRFSRDPSNTVLEKVTYLQKRNGEQVIRNRTMYRRNKFGKLYSGHIFDGQRTMLFRIVYGYDKETGRLVAENMFDARVKRTYPDNPSKEMPVRALRYTYNSHGEQSPPIIFSSMEGKDAQELQQWLREQRMQDGTLPSADPFRNDPVNPNARRLGE</sequence>
<protein>
    <submittedName>
        <fullName evidence="3">Uncharacterized protein</fullName>
    </submittedName>
</protein>
<reference evidence="3 4" key="1">
    <citation type="submission" date="2016-11" db="EMBL/GenBank/DDBJ databases">
        <authorList>
            <person name="Jaros S."/>
            <person name="Januszkiewicz K."/>
            <person name="Wedrychowicz H."/>
        </authorList>
    </citation>
    <scope>NUCLEOTIDE SEQUENCE [LARGE SCALE GENOMIC DNA]</scope>
    <source>
        <strain evidence="3 4">DSM 18772</strain>
    </source>
</reference>
<gene>
    <name evidence="3" type="ORF">SAMN02745181_2154</name>
</gene>
<dbReference type="PROSITE" id="PS51257">
    <property type="entry name" value="PROKAR_LIPOPROTEIN"/>
    <property type="match status" value="1"/>
</dbReference>
<organism evidence="3 4">
    <name type="scientific">Rubritalea squalenifaciens DSM 18772</name>
    <dbReference type="NCBI Taxonomy" id="1123071"/>
    <lineage>
        <taxon>Bacteria</taxon>
        <taxon>Pseudomonadati</taxon>
        <taxon>Verrucomicrobiota</taxon>
        <taxon>Verrucomicrobiia</taxon>
        <taxon>Verrucomicrobiales</taxon>
        <taxon>Rubritaleaceae</taxon>
        <taxon>Rubritalea</taxon>
    </lineage>
</organism>
<dbReference type="AlphaFoldDB" id="A0A1M6KMP4"/>
<dbReference type="STRING" id="1123071.SAMN02745181_2154"/>
<accession>A0A1M6KMP4</accession>
<keyword evidence="2" id="KW-0732">Signal</keyword>
<proteinExistence type="predicted"/>
<dbReference type="EMBL" id="FQYR01000004">
    <property type="protein sequence ID" value="SHJ60298.1"/>
    <property type="molecule type" value="Genomic_DNA"/>
</dbReference>
<feature type="signal peptide" evidence="2">
    <location>
        <begin position="1"/>
        <end position="25"/>
    </location>
</feature>
<name>A0A1M6KMP4_9BACT</name>
<feature type="region of interest" description="Disordered" evidence="1">
    <location>
        <begin position="177"/>
        <end position="202"/>
    </location>
</feature>
<keyword evidence="4" id="KW-1185">Reference proteome</keyword>